<dbReference type="PROSITE" id="PS00061">
    <property type="entry name" value="ADH_SHORT"/>
    <property type="match status" value="1"/>
</dbReference>
<dbReference type="RefSeq" id="WP_109414839.1">
    <property type="nucleotide sequence ID" value="NZ_QEAS01000003.1"/>
</dbReference>
<dbReference type="InterPro" id="IPR002347">
    <property type="entry name" value="SDR_fam"/>
</dbReference>
<evidence type="ECO:0000256" key="3">
    <source>
        <dbReference type="RuleBase" id="RU000363"/>
    </source>
</evidence>
<keyword evidence="6" id="KW-1185">Reference proteome</keyword>
<dbReference type="InterPro" id="IPR036291">
    <property type="entry name" value="NAD(P)-bd_dom_sf"/>
</dbReference>
<organism evidence="5 6">
    <name type="scientific">Pararcticibacter amylolyticus</name>
    <dbReference type="NCBI Taxonomy" id="2173175"/>
    <lineage>
        <taxon>Bacteria</taxon>
        <taxon>Pseudomonadati</taxon>
        <taxon>Bacteroidota</taxon>
        <taxon>Sphingobacteriia</taxon>
        <taxon>Sphingobacteriales</taxon>
        <taxon>Sphingobacteriaceae</taxon>
        <taxon>Pararcticibacter</taxon>
    </lineage>
</organism>
<evidence type="ECO:0000259" key="4">
    <source>
        <dbReference type="SMART" id="SM00822"/>
    </source>
</evidence>
<dbReference type="PRINTS" id="PR00080">
    <property type="entry name" value="SDRFAMILY"/>
</dbReference>
<dbReference type="PANTHER" id="PTHR44196">
    <property type="entry name" value="DEHYDROGENASE/REDUCTASE SDR FAMILY MEMBER 7B"/>
    <property type="match status" value="1"/>
</dbReference>
<accession>A0A2U2PKH8</accession>
<evidence type="ECO:0000313" key="6">
    <source>
        <dbReference type="Proteomes" id="UP000245647"/>
    </source>
</evidence>
<name>A0A2U2PKH8_9SPHI</name>
<protein>
    <submittedName>
        <fullName evidence="5">Short chain dehydrogenase</fullName>
    </submittedName>
</protein>
<dbReference type="Proteomes" id="UP000245647">
    <property type="component" value="Unassembled WGS sequence"/>
</dbReference>
<evidence type="ECO:0000313" key="5">
    <source>
        <dbReference type="EMBL" id="PWG81900.1"/>
    </source>
</evidence>
<dbReference type="OrthoDB" id="9775296at2"/>
<dbReference type="SUPFAM" id="SSF51735">
    <property type="entry name" value="NAD(P)-binding Rossmann-fold domains"/>
    <property type="match status" value="1"/>
</dbReference>
<evidence type="ECO:0000256" key="2">
    <source>
        <dbReference type="ARBA" id="ARBA00023002"/>
    </source>
</evidence>
<dbReference type="InterPro" id="IPR020904">
    <property type="entry name" value="Sc_DH/Rdtase_CS"/>
</dbReference>
<dbReference type="InterPro" id="IPR057326">
    <property type="entry name" value="KR_dom"/>
</dbReference>
<dbReference type="EMBL" id="QEAS01000003">
    <property type="protein sequence ID" value="PWG81900.1"/>
    <property type="molecule type" value="Genomic_DNA"/>
</dbReference>
<dbReference type="Gene3D" id="3.40.50.720">
    <property type="entry name" value="NAD(P)-binding Rossmann-like Domain"/>
    <property type="match status" value="1"/>
</dbReference>
<dbReference type="PRINTS" id="PR00081">
    <property type="entry name" value="GDHRDH"/>
</dbReference>
<dbReference type="AlphaFoldDB" id="A0A2U2PKH8"/>
<dbReference type="PANTHER" id="PTHR44196:SF1">
    <property type="entry name" value="DEHYDROGENASE_REDUCTASE SDR FAMILY MEMBER 7B"/>
    <property type="match status" value="1"/>
</dbReference>
<gene>
    <name evidence="5" type="ORF">DDR33_05255</name>
</gene>
<comment type="similarity">
    <text evidence="1 3">Belongs to the short-chain dehydrogenases/reductases (SDR) family.</text>
</comment>
<proteinExistence type="inferred from homology"/>
<sequence>MNKHTNIENKEDIRGKTVVVTGASGGAGRAIAVEFARYGARLVLAGRRDFALEEVVEECNQNGAQAAICVVTDVTDAEAVVVLAKTAFEVYDKIDVWVNNAGVLSAGSFTDTPVDVIDQVIRTNLMGYIHGAHAVLPYFKEQGYGILINNISVGGWFPVPYATGYSASKFGLRGFSEALRGELMQWPGIHVCDAFPAFLDTPGIRHAANFTGRYLKPAPPVYDPKDLAEAIVRLAKHPRPSVTVGSMSTFLRLSHFLFPSISRGITAKVIESYLKVADEVPLTNGNLFRPLKFGSGVYGGWSRFTPPSRKKIALSLLLVGGAALLLSQTSGLMRRSGS</sequence>
<feature type="domain" description="Ketoreductase" evidence="4">
    <location>
        <begin position="16"/>
        <end position="156"/>
    </location>
</feature>
<evidence type="ECO:0000256" key="1">
    <source>
        <dbReference type="ARBA" id="ARBA00006484"/>
    </source>
</evidence>
<keyword evidence="2" id="KW-0560">Oxidoreductase</keyword>
<dbReference type="NCBIfam" id="NF004792">
    <property type="entry name" value="PRK06139.1"/>
    <property type="match status" value="1"/>
</dbReference>
<dbReference type="SMART" id="SM00822">
    <property type="entry name" value="PKS_KR"/>
    <property type="match status" value="1"/>
</dbReference>
<dbReference type="Pfam" id="PF00106">
    <property type="entry name" value="adh_short"/>
    <property type="match status" value="1"/>
</dbReference>
<dbReference type="GO" id="GO:0016020">
    <property type="term" value="C:membrane"/>
    <property type="evidence" value="ECO:0007669"/>
    <property type="project" value="TreeGrafter"/>
</dbReference>
<comment type="caution">
    <text evidence="5">The sequence shown here is derived from an EMBL/GenBank/DDBJ whole genome shotgun (WGS) entry which is preliminary data.</text>
</comment>
<reference evidence="5 6" key="1">
    <citation type="submission" date="2018-04" db="EMBL/GenBank/DDBJ databases">
        <title>Pedobacter chongqingensis sp. nov., isolated from a rottenly hemp rope.</title>
        <authorList>
            <person name="Cai Y."/>
        </authorList>
    </citation>
    <scope>NUCLEOTIDE SEQUENCE [LARGE SCALE GENOMIC DNA]</scope>
    <source>
        <strain evidence="5 6">FJ4-8</strain>
    </source>
</reference>
<dbReference type="GO" id="GO:0016491">
    <property type="term" value="F:oxidoreductase activity"/>
    <property type="evidence" value="ECO:0007669"/>
    <property type="project" value="UniProtKB-KW"/>
</dbReference>